<keyword evidence="2" id="KW-1185">Reference proteome</keyword>
<protein>
    <submittedName>
        <fullName evidence="1">Uncharacterized protein</fullName>
    </submittedName>
</protein>
<organism evidence="1 2">
    <name type="scientific">Aegilops tauschii subsp. strangulata</name>
    <name type="common">Goatgrass</name>
    <dbReference type="NCBI Taxonomy" id="200361"/>
    <lineage>
        <taxon>Eukaryota</taxon>
        <taxon>Viridiplantae</taxon>
        <taxon>Streptophyta</taxon>
        <taxon>Embryophyta</taxon>
        <taxon>Tracheophyta</taxon>
        <taxon>Spermatophyta</taxon>
        <taxon>Magnoliopsida</taxon>
        <taxon>Liliopsida</taxon>
        <taxon>Poales</taxon>
        <taxon>Poaceae</taxon>
        <taxon>BOP clade</taxon>
        <taxon>Pooideae</taxon>
        <taxon>Triticodae</taxon>
        <taxon>Triticeae</taxon>
        <taxon>Triticinae</taxon>
        <taxon>Aegilops</taxon>
    </lineage>
</organism>
<reference evidence="1" key="4">
    <citation type="submission" date="2019-03" db="UniProtKB">
        <authorList>
            <consortium name="EnsemblPlants"/>
        </authorList>
    </citation>
    <scope>IDENTIFICATION</scope>
</reference>
<evidence type="ECO:0000313" key="2">
    <source>
        <dbReference type="Proteomes" id="UP000015105"/>
    </source>
</evidence>
<reference evidence="1" key="3">
    <citation type="journal article" date="2017" name="Nature">
        <title>Genome sequence of the progenitor of the wheat D genome Aegilops tauschii.</title>
        <authorList>
            <person name="Luo M.C."/>
            <person name="Gu Y.Q."/>
            <person name="Puiu D."/>
            <person name="Wang H."/>
            <person name="Twardziok S.O."/>
            <person name="Deal K.R."/>
            <person name="Huo N."/>
            <person name="Zhu T."/>
            <person name="Wang L."/>
            <person name="Wang Y."/>
            <person name="McGuire P.E."/>
            <person name="Liu S."/>
            <person name="Long H."/>
            <person name="Ramasamy R.K."/>
            <person name="Rodriguez J.C."/>
            <person name="Van S.L."/>
            <person name="Yuan L."/>
            <person name="Wang Z."/>
            <person name="Xia Z."/>
            <person name="Xiao L."/>
            <person name="Anderson O.D."/>
            <person name="Ouyang S."/>
            <person name="Liang Y."/>
            <person name="Zimin A.V."/>
            <person name="Pertea G."/>
            <person name="Qi P."/>
            <person name="Bennetzen J.L."/>
            <person name="Dai X."/>
            <person name="Dawson M.W."/>
            <person name="Muller H.G."/>
            <person name="Kugler K."/>
            <person name="Rivarola-Duarte L."/>
            <person name="Spannagl M."/>
            <person name="Mayer K.F.X."/>
            <person name="Lu F.H."/>
            <person name="Bevan M.W."/>
            <person name="Leroy P."/>
            <person name="Li P."/>
            <person name="You F.M."/>
            <person name="Sun Q."/>
            <person name="Liu Z."/>
            <person name="Lyons E."/>
            <person name="Wicker T."/>
            <person name="Salzberg S.L."/>
            <person name="Devos K.M."/>
            <person name="Dvorak J."/>
        </authorList>
    </citation>
    <scope>NUCLEOTIDE SEQUENCE [LARGE SCALE GENOMIC DNA]</scope>
    <source>
        <strain evidence="1">cv. AL8/78</strain>
    </source>
</reference>
<dbReference type="Gramene" id="AET2Gv21045600.20">
    <property type="protein sequence ID" value="AET2Gv21045600.20"/>
    <property type="gene ID" value="AET2Gv21045600"/>
</dbReference>
<accession>A0A453D0R4</accession>
<dbReference type="AlphaFoldDB" id="A0A453D0R4"/>
<reference evidence="2" key="2">
    <citation type="journal article" date="2017" name="Nat. Plants">
        <title>The Aegilops tauschii genome reveals multiple impacts of transposons.</title>
        <authorList>
            <person name="Zhao G."/>
            <person name="Zou C."/>
            <person name="Li K."/>
            <person name="Wang K."/>
            <person name="Li T."/>
            <person name="Gao L."/>
            <person name="Zhang X."/>
            <person name="Wang H."/>
            <person name="Yang Z."/>
            <person name="Liu X."/>
            <person name="Jiang W."/>
            <person name="Mao L."/>
            <person name="Kong X."/>
            <person name="Jiao Y."/>
            <person name="Jia J."/>
        </authorList>
    </citation>
    <scope>NUCLEOTIDE SEQUENCE [LARGE SCALE GENOMIC DNA]</scope>
    <source>
        <strain evidence="2">cv. AL8/78</strain>
    </source>
</reference>
<reference evidence="2" key="1">
    <citation type="journal article" date="2014" name="Science">
        <title>Ancient hybridizations among the ancestral genomes of bread wheat.</title>
        <authorList>
            <consortium name="International Wheat Genome Sequencing Consortium,"/>
            <person name="Marcussen T."/>
            <person name="Sandve S.R."/>
            <person name="Heier L."/>
            <person name="Spannagl M."/>
            <person name="Pfeifer M."/>
            <person name="Jakobsen K.S."/>
            <person name="Wulff B.B."/>
            <person name="Steuernagel B."/>
            <person name="Mayer K.F."/>
            <person name="Olsen O.A."/>
        </authorList>
    </citation>
    <scope>NUCLEOTIDE SEQUENCE [LARGE SCALE GENOMIC DNA]</scope>
    <source>
        <strain evidence="2">cv. AL8/78</strain>
    </source>
</reference>
<dbReference type="Proteomes" id="UP000015105">
    <property type="component" value="Chromosome 2D"/>
</dbReference>
<evidence type="ECO:0000313" key="1">
    <source>
        <dbReference type="EnsemblPlants" id="AET2Gv21045600.20"/>
    </source>
</evidence>
<proteinExistence type="predicted"/>
<reference evidence="1" key="5">
    <citation type="journal article" date="2021" name="G3 (Bethesda)">
        <title>Aegilops tauschii genome assembly Aet v5.0 features greater sequence contiguity and improved annotation.</title>
        <authorList>
            <person name="Wang L."/>
            <person name="Zhu T."/>
            <person name="Rodriguez J.C."/>
            <person name="Deal K.R."/>
            <person name="Dubcovsky J."/>
            <person name="McGuire P.E."/>
            <person name="Lux T."/>
            <person name="Spannagl M."/>
            <person name="Mayer K.F.X."/>
            <person name="Baldrich P."/>
            <person name="Meyers B.C."/>
            <person name="Huo N."/>
            <person name="Gu Y.Q."/>
            <person name="Zhou H."/>
            <person name="Devos K.M."/>
            <person name="Bennetzen J.L."/>
            <person name="Unver T."/>
            <person name="Budak H."/>
            <person name="Gulick P.J."/>
            <person name="Galiba G."/>
            <person name="Kalapos B."/>
            <person name="Nelson D.R."/>
            <person name="Li P."/>
            <person name="You F.M."/>
            <person name="Luo M.C."/>
            <person name="Dvorak J."/>
        </authorList>
    </citation>
    <scope>NUCLEOTIDE SEQUENCE [LARGE SCALE GENOMIC DNA]</scope>
    <source>
        <strain evidence="1">cv. AL8/78</strain>
    </source>
</reference>
<name>A0A453D0R4_AEGTS</name>
<dbReference type="EnsemblPlants" id="AET2Gv21045600.20">
    <property type="protein sequence ID" value="AET2Gv21045600.20"/>
    <property type="gene ID" value="AET2Gv21045600"/>
</dbReference>
<sequence>PVAADGSYGLRLRPLIRRHSFAGLAEVEVKHIYRFNQVLEIARLFAHLSEGDGIIVMLSTLALHSESFSGPDHAQEYFPVFS</sequence>